<dbReference type="Proteomes" id="UP000194265">
    <property type="component" value="Chromosome"/>
</dbReference>
<evidence type="ECO:0000313" key="1">
    <source>
        <dbReference type="EMBL" id="ARR02072.1"/>
    </source>
</evidence>
<dbReference type="STRING" id="1660074.CVIC8964_0657"/>
<evidence type="ECO:0000313" key="2">
    <source>
        <dbReference type="Proteomes" id="UP000194265"/>
    </source>
</evidence>
<dbReference type="AlphaFoldDB" id="A0A1X9T0K3"/>
<sequence>MEIGKVCVASWGSYNACNESEATLGVWIDFNDFEELSEIEEHLKNKHGFDIDGIDEELFIIDDDNGLYPYDADLASAWERYEILKDIDADILKALAEKTKFQII</sequence>
<reference evidence="1 2" key="1">
    <citation type="journal article" date="2017" name="Genome Biol. Evol.">
        <title>Comparative Genomic Analysis Identifies a Campylobacter Clade Deficient in Selenium Metabolism.</title>
        <authorList>
            <person name="Miller W.G."/>
            <person name="Yee E."/>
            <person name="Lopes B.S."/>
            <person name="Chapman M.H."/>
            <person name="Huynh S."/>
            <person name="Bono J.L."/>
            <person name="Parker C.T."/>
            <person name="Strachan N.J.C."/>
            <person name="Forbes K.J."/>
        </authorList>
    </citation>
    <scope>NUCLEOTIDE SEQUENCE [LARGE SCALE GENOMIC DNA]</scope>
    <source>
        <strain evidence="1 2">RM8964</strain>
    </source>
</reference>
<accession>A0A1X9T0K3</accession>
<name>A0A1X9T0K3_9BACT</name>
<proteinExistence type="predicted"/>
<dbReference type="RefSeq" id="WP_086333576.1">
    <property type="nucleotide sequence ID" value="NZ_CP018791.1"/>
</dbReference>
<organism evidence="1 2">
    <name type="scientific">Campylobacter vicugnae</name>
    <dbReference type="NCBI Taxonomy" id="1660076"/>
    <lineage>
        <taxon>Bacteria</taxon>
        <taxon>Pseudomonadati</taxon>
        <taxon>Campylobacterota</taxon>
        <taxon>Epsilonproteobacteria</taxon>
        <taxon>Campylobacterales</taxon>
        <taxon>Campylobacteraceae</taxon>
        <taxon>Campylobacter</taxon>
    </lineage>
</organism>
<protein>
    <submittedName>
        <fullName evidence="1">Uncharacterized protein</fullName>
    </submittedName>
</protein>
<dbReference type="EMBL" id="CP018791">
    <property type="protein sequence ID" value="ARR02072.1"/>
    <property type="molecule type" value="Genomic_DNA"/>
</dbReference>
<gene>
    <name evidence="1" type="ORF">CVIC8964_0657</name>
</gene>